<feature type="repeat" description="TPR" evidence="3">
    <location>
        <begin position="277"/>
        <end position="310"/>
    </location>
</feature>
<protein>
    <submittedName>
        <fullName evidence="5">Transcriptional regulator</fullName>
    </submittedName>
</protein>
<dbReference type="InterPro" id="IPR011990">
    <property type="entry name" value="TPR-like_helical_dom_sf"/>
</dbReference>
<keyword evidence="2 3" id="KW-0802">TPR repeat</keyword>
<dbReference type="Pfam" id="PF07719">
    <property type="entry name" value="TPR_2"/>
    <property type="match status" value="1"/>
</dbReference>
<dbReference type="PROSITE" id="PS50005">
    <property type="entry name" value="TPR"/>
    <property type="match status" value="3"/>
</dbReference>
<dbReference type="EMBL" id="NOWF01000002">
    <property type="protein sequence ID" value="OYD09195.1"/>
    <property type="molecule type" value="Genomic_DNA"/>
</dbReference>
<dbReference type="SMART" id="SM00028">
    <property type="entry name" value="TPR"/>
    <property type="match status" value="5"/>
</dbReference>
<evidence type="ECO:0000256" key="3">
    <source>
        <dbReference type="PROSITE-ProRule" id="PRU00339"/>
    </source>
</evidence>
<dbReference type="PROSITE" id="PS50943">
    <property type="entry name" value="HTH_CROC1"/>
    <property type="match status" value="1"/>
</dbReference>
<comment type="caution">
    <text evidence="5">The sequence shown here is derived from an EMBL/GenBank/DDBJ whole genome shotgun (WGS) entry which is preliminary data.</text>
</comment>
<sequence length="442" mass="51889">MKPVHIHEIGESIRKIRKERGLRLEDLADKNISPATISNIERGVPHVNMEKAKYLLSKMGLEMSDLPDLIVDDQQELQNFEFELFTIETLQGIGKTDQALERLEQLEWDDEHPLAATVYYLKGKCYSSRKQWKQAEKSFHHAVRLSKKDPENNIGAASYSELGICRYQQNDLHQAVYYTDLGIQAYRESGERPQFKYILKKNKAVYLERLGRLTESLKEVQGVWENLTQIKQAEVVLGFYWLHSELLRKNGLTDESIQIAREGLELARLNHQYFIMFDLWTVLGSAYMNQKNWNKAESCFQMALQLDGLFSEGKVFTTTYARLGLLHMVRKEWDSAGIMIEKAVQNGEQHNDAPRLTFALLVQGDFYRARYRWEDAIDAYEQALQLAQHHHYKKKEYQALFRLAECWENVNEREFQKCMKSMYRVQQELQNEEEDIREEATI</sequence>
<dbReference type="InterPro" id="IPR010982">
    <property type="entry name" value="Lambda_DNA-bd_dom_sf"/>
</dbReference>
<dbReference type="Pfam" id="PF13424">
    <property type="entry name" value="TPR_12"/>
    <property type="match status" value="1"/>
</dbReference>
<accession>A0A235BCA2</accession>
<feature type="domain" description="HTH cro/C1-type" evidence="4">
    <location>
        <begin position="13"/>
        <end position="66"/>
    </location>
</feature>
<evidence type="ECO:0000313" key="5">
    <source>
        <dbReference type="EMBL" id="OYD09195.1"/>
    </source>
</evidence>
<dbReference type="GO" id="GO:0003677">
    <property type="term" value="F:DNA binding"/>
    <property type="evidence" value="ECO:0007669"/>
    <property type="project" value="InterPro"/>
</dbReference>
<organism evidence="5 6">
    <name type="scientific">Paludifilum halophilum</name>
    <dbReference type="NCBI Taxonomy" id="1642702"/>
    <lineage>
        <taxon>Bacteria</taxon>
        <taxon>Bacillati</taxon>
        <taxon>Bacillota</taxon>
        <taxon>Bacilli</taxon>
        <taxon>Bacillales</taxon>
        <taxon>Thermoactinomycetaceae</taxon>
        <taxon>Paludifilum</taxon>
    </lineage>
</organism>
<dbReference type="Proteomes" id="UP000215459">
    <property type="component" value="Unassembled WGS sequence"/>
</dbReference>
<evidence type="ECO:0000256" key="2">
    <source>
        <dbReference type="ARBA" id="ARBA00022803"/>
    </source>
</evidence>
<dbReference type="SMART" id="SM00530">
    <property type="entry name" value="HTH_XRE"/>
    <property type="match status" value="1"/>
</dbReference>
<dbReference type="InterPro" id="IPR013105">
    <property type="entry name" value="TPR_2"/>
</dbReference>
<dbReference type="AlphaFoldDB" id="A0A235BCA2"/>
<dbReference type="InterPro" id="IPR001387">
    <property type="entry name" value="Cro/C1-type_HTH"/>
</dbReference>
<dbReference type="OrthoDB" id="9769030at2"/>
<dbReference type="InterPro" id="IPR019734">
    <property type="entry name" value="TPR_rpt"/>
</dbReference>
<dbReference type="Gene3D" id="1.10.260.40">
    <property type="entry name" value="lambda repressor-like DNA-binding domains"/>
    <property type="match status" value="1"/>
</dbReference>
<dbReference type="SUPFAM" id="SSF47413">
    <property type="entry name" value="lambda repressor-like DNA-binding domains"/>
    <property type="match status" value="1"/>
</dbReference>
<evidence type="ECO:0000256" key="1">
    <source>
        <dbReference type="ARBA" id="ARBA00022737"/>
    </source>
</evidence>
<proteinExistence type="predicted"/>
<dbReference type="SUPFAM" id="SSF48452">
    <property type="entry name" value="TPR-like"/>
    <property type="match status" value="2"/>
</dbReference>
<keyword evidence="6" id="KW-1185">Reference proteome</keyword>
<dbReference type="CDD" id="cd00093">
    <property type="entry name" value="HTH_XRE"/>
    <property type="match status" value="1"/>
</dbReference>
<dbReference type="Pfam" id="PF13176">
    <property type="entry name" value="TPR_7"/>
    <property type="match status" value="1"/>
</dbReference>
<dbReference type="Gene3D" id="1.25.40.10">
    <property type="entry name" value="Tetratricopeptide repeat domain"/>
    <property type="match status" value="2"/>
</dbReference>
<keyword evidence="1" id="KW-0677">Repeat</keyword>
<gene>
    <name evidence="5" type="ORF">CHM34_05100</name>
</gene>
<dbReference type="Pfam" id="PF01381">
    <property type="entry name" value="HTH_3"/>
    <property type="match status" value="1"/>
</dbReference>
<evidence type="ECO:0000313" key="6">
    <source>
        <dbReference type="Proteomes" id="UP000215459"/>
    </source>
</evidence>
<evidence type="ECO:0000259" key="4">
    <source>
        <dbReference type="PROSITE" id="PS50943"/>
    </source>
</evidence>
<feature type="repeat" description="TPR" evidence="3">
    <location>
        <begin position="116"/>
        <end position="149"/>
    </location>
</feature>
<reference evidence="5 6" key="1">
    <citation type="submission" date="2017-07" db="EMBL/GenBank/DDBJ databases">
        <title>The genome sequence of Paludifilum halophilum highlights mechanisms for microbial adaptation to high salt environemnts.</title>
        <authorList>
            <person name="Belbahri L."/>
        </authorList>
    </citation>
    <scope>NUCLEOTIDE SEQUENCE [LARGE SCALE GENOMIC DNA]</scope>
    <source>
        <strain evidence="5 6">DSM 102817</strain>
    </source>
</reference>
<name>A0A235BCA2_9BACL</name>
<feature type="repeat" description="TPR" evidence="3">
    <location>
        <begin position="357"/>
        <end position="390"/>
    </location>
</feature>
<dbReference type="PANTHER" id="PTHR45641">
    <property type="entry name" value="TETRATRICOPEPTIDE REPEAT PROTEIN (AFU_ORTHOLOGUE AFUA_6G03870)"/>
    <property type="match status" value="1"/>
</dbReference>